<dbReference type="EMBL" id="JAJAGQ010000015">
    <property type="protein sequence ID" value="KAJ8541002.1"/>
    <property type="molecule type" value="Genomic_DNA"/>
</dbReference>
<evidence type="ECO:0000313" key="1">
    <source>
        <dbReference type="EMBL" id="KAJ8541002.1"/>
    </source>
</evidence>
<reference evidence="2" key="1">
    <citation type="journal article" date="2023" name="Proc. Natl. Acad. Sci. U.S.A.">
        <title>Genomic and structural basis for evolution of tropane alkaloid biosynthesis.</title>
        <authorList>
            <person name="Wanga Y.-J."/>
            <person name="Taina T."/>
            <person name="Yua J.-Y."/>
            <person name="Lia J."/>
            <person name="Xua B."/>
            <person name="Chenc J."/>
            <person name="D'Auriad J.C."/>
            <person name="Huanga J.-P."/>
            <person name="Huanga S.-X."/>
        </authorList>
    </citation>
    <scope>NUCLEOTIDE SEQUENCE [LARGE SCALE GENOMIC DNA]</scope>
    <source>
        <strain evidence="2">cv. KIB-2019</strain>
    </source>
</reference>
<dbReference type="AlphaFoldDB" id="A0A9Q1LRS0"/>
<dbReference type="Proteomes" id="UP001152561">
    <property type="component" value="Unassembled WGS sequence"/>
</dbReference>
<protein>
    <submittedName>
        <fullName evidence="1">Uncharacterized protein</fullName>
    </submittedName>
</protein>
<accession>A0A9Q1LRS0</accession>
<keyword evidence="2" id="KW-1185">Reference proteome</keyword>
<name>A0A9Q1LRS0_9SOLA</name>
<organism evidence="1 2">
    <name type="scientific">Anisodus acutangulus</name>
    <dbReference type="NCBI Taxonomy" id="402998"/>
    <lineage>
        <taxon>Eukaryota</taxon>
        <taxon>Viridiplantae</taxon>
        <taxon>Streptophyta</taxon>
        <taxon>Embryophyta</taxon>
        <taxon>Tracheophyta</taxon>
        <taxon>Spermatophyta</taxon>
        <taxon>Magnoliopsida</taxon>
        <taxon>eudicotyledons</taxon>
        <taxon>Gunneridae</taxon>
        <taxon>Pentapetalae</taxon>
        <taxon>asterids</taxon>
        <taxon>lamiids</taxon>
        <taxon>Solanales</taxon>
        <taxon>Solanaceae</taxon>
        <taxon>Solanoideae</taxon>
        <taxon>Hyoscyameae</taxon>
        <taxon>Anisodus</taxon>
    </lineage>
</organism>
<gene>
    <name evidence="1" type="ORF">K7X08_001818</name>
</gene>
<comment type="caution">
    <text evidence="1">The sequence shown here is derived from an EMBL/GenBank/DDBJ whole genome shotgun (WGS) entry which is preliminary data.</text>
</comment>
<evidence type="ECO:0000313" key="2">
    <source>
        <dbReference type="Proteomes" id="UP001152561"/>
    </source>
</evidence>
<proteinExistence type="predicted"/>
<sequence length="153" mass="17609">MLIDLNRAARHIELISVCYKSNGFDRSVAISAAKGDTASLLVHLRFVRSCLLCDTQEILVAAAPAGFKQWVLLFLLPRKHRSALCIERSDHASWLTLASLEWLFSYFFHTEVTGILRLLLRRLRVSLVRHNYRESNRVADLLKEGARRKLYDN</sequence>